<organism evidence="1 2">
    <name type="scientific">Hymenobacter negativus</name>
    <dbReference type="NCBI Taxonomy" id="2795026"/>
    <lineage>
        <taxon>Bacteria</taxon>
        <taxon>Pseudomonadati</taxon>
        <taxon>Bacteroidota</taxon>
        <taxon>Cytophagia</taxon>
        <taxon>Cytophagales</taxon>
        <taxon>Hymenobacteraceae</taxon>
        <taxon>Hymenobacter</taxon>
    </lineage>
</organism>
<keyword evidence="2" id="KW-1185">Reference proteome</keyword>
<dbReference type="InterPro" id="IPR007367">
    <property type="entry name" value="DUF433"/>
</dbReference>
<sequence>MNFPAIPRITIHPAICEGQPTVRGLRYPVWQVLDWLAAGLTTDEIQAQHPVLEPEDFQACLAFAAGRLKPLARAIEPPAETENSEQWLLGRQSQWLAEQEFLKQLWERNPARPSAS</sequence>
<proteinExistence type="predicted"/>
<gene>
    <name evidence="1" type="ORF">J4E00_14400</name>
</gene>
<dbReference type="PANTHER" id="PTHR34849:SF3">
    <property type="entry name" value="SSR2962 PROTEIN"/>
    <property type="match status" value="1"/>
</dbReference>
<dbReference type="Proteomes" id="UP000664369">
    <property type="component" value="Unassembled WGS sequence"/>
</dbReference>
<dbReference type="InterPro" id="IPR036388">
    <property type="entry name" value="WH-like_DNA-bd_sf"/>
</dbReference>
<dbReference type="InterPro" id="IPR009057">
    <property type="entry name" value="Homeodomain-like_sf"/>
</dbReference>
<protein>
    <submittedName>
        <fullName evidence="1">DUF433 domain-containing protein</fullName>
    </submittedName>
</protein>
<name>A0ABS3QG65_9BACT</name>
<dbReference type="RefSeq" id="WP_208175885.1">
    <property type="nucleotide sequence ID" value="NZ_JAGETZ010000006.1"/>
</dbReference>
<evidence type="ECO:0000313" key="1">
    <source>
        <dbReference type="EMBL" id="MBO2010249.1"/>
    </source>
</evidence>
<evidence type="ECO:0000313" key="2">
    <source>
        <dbReference type="Proteomes" id="UP000664369"/>
    </source>
</evidence>
<dbReference type="EMBL" id="JAGETZ010000006">
    <property type="protein sequence ID" value="MBO2010249.1"/>
    <property type="molecule type" value="Genomic_DNA"/>
</dbReference>
<dbReference type="PANTHER" id="PTHR34849">
    <property type="entry name" value="SSL5025 PROTEIN"/>
    <property type="match status" value="1"/>
</dbReference>
<accession>A0ABS3QG65</accession>
<dbReference type="Pfam" id="PF04255">
    <property type="entry name" value="DUF433"/>
    <property type="match status" value="1"/>
</dbReference>
<dbReference type="Gene3D" id="1.10.10.10">
    <property type="entry name" value="Winged helix-like DNA-binding domain superfamily/Winged helix DNA-binding domain"/>
    <property type="match status" value="1"/>
</dbReference>
<reference evidence="1 2" key="1">
    <citation type="submission" date="2021-03" db="EMBL/GenBank/DDBJ databases">
        <authorList>
            <person name="Kim M.K."/>
        </authorList>
    </citation>
    <scope>NUCLEOTIDE SEQUENCE [LARGE SCALE GENOMIC DNA]</scope>
    <source>
        <strain evidence="1 2">BT442</strain>
    </source>
</reference>
<comment type="caution">
    <text evidence="1">The sequence shown here is derived from an EMBL/GenBank/DDBJ whole genome shotgun (WGS) entry which is preliminary data.</text>
</comment>
<dbReference type="SUPFAM" id="SSF46689">
    <property type="entry name" value="Homeodomain-like"/>
    <property type="match status" value="1"/>
</dbReference>